<evidence type="ECO:0000313" key="1">
    <source>
        <dbReference type="EMBL" id="GAI83586.1"/>
    </source>
</evidence>
<comment type="caution">
    <text evidence="1">The sequence shown here is derived from an EMBL/GenBank/DDBJ whole genome shotgun (WGS) entry which is preliminary data.</text>
</comment>
<reference evidence="1" key="1">
    <citation type="journal article" date="2014" name="Front. Microbiol.">
        <title>High frequency of phylogenetically diverse reductive dehalogenase-homologous genes in deep subseafloor sedimentary metagenomes.</title>
        <authorList>
            <person name="Kawai M."/>
            <person name="Futagami T."/>
            <person name="Toyoda A."/>
            <person name="Takaki Y."/>
            <person name="Nishi S."/>
            <person name="Hori S."/>
            <person name="Arai W."/>
            <person name="Tsubouchi T."/>
            <person name="Morono Y."/>
            <person name="Uchiyama I."/>
            <person name="Ito T."/>
            <person name="Fujiyama A."/>
            <person name="Inagaki F."/>
            <person name="Takami H."/>
        </authorList>
    </citation>
    <scope>NUCLEOTIDE SEQUENCE</scope>
    <source>
        <strain evidence="1">Expedition CK06-06</strain>
    </source>
</reference>
<dbReference type="EMBL" id="BARW01015095">
    <property type="protein sequence ID" value="GAI83586.1"/>
    <property type="molecule type" value="Genomic_DNA"/>
</dbReference>
<gene>
    <name evidence="1" type="ORF">S12H4_26577</name>
</gene>
<sequence length="285" mass="31433">MAIREPKFKGTITYTKRPVAGITLYQDTGKKDGATIEEMLDELEKSDILSARKDLLLSKLRERGVIATKTDKKAELNPKRYLVDPDTGKITVDEEDGEYTYKDAALISVSIKGKGGHYDEAISLLNAVKTFAKDESKVVTEKPKEYYVDPDSGVIVHDPENGEHTLSEARAISQSMQKAGPKDEAPPLGFLIDNDGNLTPLKAGEPVVIKKTLQQPARTFFLNENNELVEQEAGKPIVVKIQQPGSGASSMMPFPAMSRDGSPVVDKEGKPIYVDIEPQLRWLTF</sequence>
<proteinExistence type="predicted"/>
<accession>X1SWS9</accession>
<dbReference type="AlphaFoldDB" id="X1SWS9"/>
<organism evidence="1">
    <name type="scientific">marine sediment metagenome</name>
    <dbReference type="NCBI Taxonomy" id="412755"/>
    <lineage>
        <taxon>unclassified sequences</taxon>
        <taxon>metagenomes</taxon>
        <taxon>ecological metagenomes</taxon>
    </lineage>
</organism>
<name>X1SWS9_9ZZZZ</name>
<protein>
    <submittedName>
        <fullName evidence="1">Uncharacterized protein</fullName>
    </submittedName>
</protein>
<feature type="non-terminal residue" evidence="1">
    <location>
        <position position="285"/>
    </location>
</feature>